<dbReference type="PANTHER" id="PTHR47835">
    <property type="entry name" value="HFM1, ATP DEPENDENT DNA HELICASE HOMOLOG"/>
    <property type="match status" value="1"/>
</dbReference>
<protein>
    <submittedName>
        <fullName evidence="2">HFM1, ATP-dependent DNA helicase homolog</fullName>
    </submittedName>
</protein>
<feature type="region of interest" description="Disordered" evidence="1">
    <location>
        <begin position="216"/>
        <end position="254"/>
    </location>
</feature>
<name>A0A1A8I5T4_NOTKU</name>
<dbReference type="GO" id="GO:0043138">
    <property type="term" value="F:3'-5' DNA helicase activity"/>
    <property type="evidence" value="ECO:0007669"/>
    <property type="project" value="UniProtKB-EC"/>
</dbReference>
<evidence type="ECO:0000313" key="2">
    <source>
        <dbReference type="EMBL" id="SBQ92255.1"/>
    </source>
</evidence>
<reference evidence="2" key="2">
    <citation type="submission" date="2016-06" db="EMBL/GenBank/DDBJ databases">
        <title>The genome of a short-lived fish provides insights into sex chromosome evolution and the genetic control of aging.</title>
        <authorList>
            <person name="Reichwald K."/>
            <person name="Felder M."/>
            <person name="Petzold A."/>
            <person name="Koch P."/>
            <person name="Groth M."/>
            <person name="Platzer M."/>
        </authorList>
    </citation>
    <scope>NUCLEOTIDE SEQUENCE</scope>
    <source>
        <tissue evidence="2">Brain</tissue>
    </source>
</reference>
<dbReference type="InterPro" id="IPR052247">
    <property type="entry name" value="Meiotic_Crossover_Helicase"/>
</dbReference>
<keyword evidence="2" id="KW-0347">Helicase</keyword>
<dbReference type="PANTHER" id="PTHR47835:SF3">
    <property type="entry name" value="HELICASE FOR MEIOSIS 1"/>
    <property type="match status" value="1"/>
</dbReference>
<dbReference type="GO" id="GO:0016787">
    <property type="term" value="F:hydrolase activity"/>
    <property type="evidence" value="ECO:0007669"/>
    <property type="project" value="UniProtKB-KW"/>
</dbReference>
<evidence type="ECO:0000256" key="1">
    <source>
        <dbReference type="SAM" id="MobiDB-lite"/>
    </source>
</evidence>
<reference evidence="2" key="1">
    <citation type="submission" date="2016-05" db="EMBL/GenBank/DDBJ databases">
        <authorList>
            <person name="Lavstsen T."/>
            <person name="Jespersen J.S."/>
        </authorList>
    </citation>
    <scope>NUCLEOTIDE SEQUENCE</scope>
    <source>
        <tissue evidence="2">Brain</tissue>
    </source>
</reference>
<keyword evidence="2" id="KW-0547">Nucleotide-binding</keyword>
<feature type="compositionally biased region" description="Polar residues" evidence="1">
    <location>
        <begin position="216"/>
        <end position="234"/>
    </location>
</feature>
<sequence>MTALNLRRYQGGCSDSLLLHWAQDTAVKTMCPVYKHARVGQHGTCVLTWYLPGHFNHWTTKANTTADLPKTLHVVLEQILNRHPPFGNQIRDSVRHLPKYSVTLEQLPRFGSDTAEVVARVNLKNQADLLSRRTAPGHHFVSLIIGDADNNVAFLQKITDSMLLKSGSWSKKIHVAKPVKGNEISVHLISSDYVGLDIQQRFTMQFSASRTFGSEIPYNTTEQRPQLTAQTPLSAAQRDKASPAEEQGSTYPGNKRQCNHLCKNKTLCAHDCCKVGVAVGRKRSTNHESSFSSYLTDLRNRRDALVQTPVKRLKMSNGPLAVSMQRFAFKPKENLSPVSCYSENEYKAGQMDLAADDSSQLKDISCLNDPDPDSSARIMSRTGGEPLKSCVNQTKTSTSVHSNWCAATSEQEALQIPAVTFDLGNEWDDWEDFDEENLLHTAAALVPQCRTKPEPQIQQRVDYTSGCPTGSSPVFLSCSQTKCQGTTITTPLRSISAAASCEIRKFDPSPITNILNDEITGKTPEMFFKPPDETQVNRRCDFFHTVDVPLRSDLCLDRSKEEETFFGIFDGIF</sequence>
<dbReference type="AlphaFoldDB" id="A0A1A8I5T4"/>
<organism evidence="2">
    <name type="scientific">Nothobranchius kuhntae</name>
    <name type="common">Beira killifish</name>
    <dbReference type="NCBI Taxonomy" id="321403"/>
    <lineage>
        <taxon>Eukaryota</taxon>
        <taxon>Metazoa</taxon>
        <taxon>Chordata</taxon>
        <taxon>Craniata</taxon>
        <taxon>Vertebrata</taxon>
        <taxon>Euteleostomi</taxon>
        <taxon>Actinopterygii</taxon>
        <taxon>Neopterygii</taxon>
        <taxon>Teleostei</taxon>
        <taxon>Neoteleostei</taxon>
        <taxon>Acanthomorphata</taxon>
        <taxon>Ovalentaria</taxon>
        <taxon>Atherinomorphae</taxon>
        <taxon>Cyprinodontiformes</taxon>
        <taxon>Nothobranchiidae</taxon>
        <taxon>Nothobranchius</taxon>
    </lineage>
</organism>
<dbReference type="EMBL" id="HAED01006225">
    <property type="protein sequence ID" value="SBQ92255.1"/>
    <property type="molecule type" value="Transcribed_RNA"/>
</dbReference>
<accession>A0A1A8I5T4</accession>
<keyword evidence="2" id="KW-0378">Hydrolase</keyword>
<gene>
    <name evidence="2" type="primary">HFM1</name>
</gene>
<keyword evidence="2" id="KW-0067">ATP-binding</keyword>
<proteinExistence type="predicted"/>